<dbReference type="Proteomes" id="UP001164250">
    <property type="component" value="Chromosome 10"/>
</dbReference>
<accession>A0ACC1AG81</accession>
<evidence type="ECO:0000313" key="1">
    <source>
        <dbReference type="EMBL" id="KAJ0085304.1"/>
    </source>
</evidence>
<organism evidence="1 2">
    <name type="scientific">Pistacia atlantica</name>
    <dbReference type="NCBI Taxonomy" id="434234"/>
    <lineage>
        <taxon>Eukaryota</taxon>
        <taxon>Viridiplantae</taxon>
        <taxon>Streptophyta</taxon>
        <taxon>Embryophyta</taxon>
        <taxon>Tracheophyta</taxon>
        <taxon>Spermatophyta</taxon>
        <taxon>Magnoliopsida</taxon>
        <taxon>eudicotyledons</taxon>
        <taxon>Gunneridae</taxon>
        <taxon>Pentapetalae</taxon>
        <taxon>rosids</taxon>
        <taxon>malvids</taxon>
        <taxon>Sapindales</taxon>
        <taxon>Anacardiaceae</taxon>
        <taxon>Pistacia</taxon>
    </lineage>
</organism>
<sequence>MAHLTQPNPNFGLNFQTFFSGWLSCQQKFIDQLISAIAPENIHNNEQHQNLIDQVLSHYQQYYEEKSLAAREDVFLFISPPWFSSYEITFLWLGGFRPSLLFKLLNSSVKDLTEEQEHEMEQLKGETRREERELSETMARLQERIAAPPLFNLARNFVYLVDGEVSDADAALGELQAGMLLVLEAADGLCGTAMRKIMQNLSPIQTVKLLTAAGQFHLRVRRLGVERDQQTVQ</sequence>
<gene>
    <name evidence="1" type="ORF">Patl1_08740</name>
</gene>
<comment type="caution">
    <text evidence="1">The sequence shown here is derived from an EMBL/GenBank/DDBJ whole genome shotgun (WGS) entry which is preliminary data.</text>
</comment>
<reference evidence="2" key="1">
    <citation type="journal article" date="2023" name="G3 (Bethesda)">
        <title>Genome assembly and association tests identify interacting loci associated with vigor, precocity, and sex in interspecific pistachio rootstocks.</title>
        <authorList>
            <person name="Palmer W."/>
            <person name="Jacygrad E."/>
            <person name="Sagayaradj S."/>
            <person name="Cavanaugh K."/>
            <person name="Han R."/>
            <person name="Bertier L."/>
            <person name="Beede B."/>
            <person name="Kafkas S."/>
            <person name="Golino D."/>
            <person name="Preece J."/>
            <person name="Michelmore R."/>
        </authorList>
    </citation>
    <scope>NUCLEOTIDE SEQUENCE [LARGE SCALE GENOMIC DNA]</scope>
</reference>
<protein>
    <submittedName>
        <fullName evidence="1">Uncharacterized protein</fullName>
    </submittedName>
</protein>
<evidence type="ECO:0000313" key="2">
    <source>
        <dbReference type="Proteomes" id="UP001164250"/>
    </source>
</evidence>
<dbReference type="EMBL" id="CM047906">
    <property type="protein sequence ID" value="KAJ0085304.1"/>
    <property type="molecule type" value="Genomic_DNA"/>
</dbReference>
<proteinExistence type="predicted"/>
<name>A0ACC1AG81_9ROSI</name>
<keyword evidence="2" id="KW-1185">Reference proteome</keyword>